<keyword evidence="3" id="KW-1185">Reference proteome</keyword>
<keyword evidence="1" id="KW-1133">Transmembrane helix</keyword>
<accession>A0A498SS20</accession>
<feature type="transmembrane region" description="Helical" evidence="1">
    <location>
        <begin position="102"/>
        <end position="126"/>
    </location>
</feature>
<keyword evidence="1" id="KW-0812">Transmembrane</keyword>
<proteinExistence type="predicted"/>
<dbReference type="EMBL" id="UPTC01003848">
    <property type="protein sequence ID" value="VBB34651.1"/>
    <property type="molecule type" value="Genomic_DNA"/>
</dbReference>
<evidence type="ECO:0000256" key="1">
    <source>
        <dbReference type="SAM" id="Phobius"/>
    </source>
</evidence>
<feature type="transmembrane region" description="Helical" evidence="1">
    <location>
        <begin position="166"/>
        <end position="189"/>
    </location>
</feature>
<dbReference type="Proteomes" id="UP000276991">
    <property type="component" value="Unassembled WGS sequence"/>
</dbReference>
<dbReference type="AlphaFoldDB" id="A0A498SS20"/>
<reference evidence="2 3" key="1">
    <citation type="submission" date="2018-08" db="EMBL/GenBank/DDBJ databases">
        <authorList>
            <person name="Laetsch R D."/>
            <person name="Stevens L."/>
            <person name="Kumar S."/>
            <person name="Blaxter L. M."/>
        </authorList>
    </citation>
    <scope>NUCLEOTIDE SEQUENCE [LARGE SCALE GENOMIC DNA]</scope>
</reference>
<organism evidence="2 3">
    <name type="scientific">Acanthocheilonema viteae</name>
    <name type="common">Filarial nematode worm</name>
    <name type="synonym">Dipetalonema viteae</name>
    <dbReference type="NCBI Taxonomy" id="6277"/>
    <lineage>
        <taxon>Eukaryota</taxon>
        <taxon>Metazoa</taxon>
        <taxon>Ecdysozoa</taxon>
        <taxon>Nematoda</taxon>
        <taxon>Chromadorea</taxon>
        <taxon>Rhabditida</taxon>
        <taxon>Spirurina</taxon>
        <taxon>Spiruromorpha</taxon>
        <taxon>Filarioidea</taxon>
        <taxon>Onchocercidae</taxon>
        <taxon>Acanthocheilonema</taxon>
    </lineage>
</organism>
<name>A0A498SS20_ACAVI</name>
<feature type="transmembrane region" description="Helical" evidence="1">
    <location>
        <begin position="138"/>
        <end position="160"/>
    </location>
</feature>
<evidence type="ECO:0000313" key="2">
    <source>
        <dbReference type="EMBL" id="VBB34651.1"/>
    </source>
</evidence>
<keyword evidence="1" id="KW-0472">Membrane</keyword>
<protein>
    <submittedName>
        <fullName evidence="2">Uncharacterized protein</fullName>
    </submittedName>
</protein>
<sequence length="216" mass="23785">MTSQSSRSAGGQRNIWEHRLGIHAPEQISEQQKYWDYRNVYHPPVPKGIELSDSEDKERWETINLGGLGENGANRQVERTRAQQFVRARERENRQNSQEKNAVFLISVICFGMQIILAIICIGLCIHRIFYHAQIQAGIAFLILAIIPLIGAAGGIFAALMGSKTIALGTAIYNVASAVGVIVAAINLYSFRAYQPYPVTAFIPLAAAVGTVQANF</sequence>
<evidence type="ECO:0000313" key="3">
    <source>
        <dbReference type="Proteomes" id="UP000276991"/>
    </source>
</evidence>
<dbReference type="OrthoDB" id="5869876at2759"/>
<gene>
    <name evidence="2" type="ORF">NAV_LOCUS9442</name>
</gene>